<evidence type="ECO:0000256" key="8">
    <source>
        <dbReference type="ARBA" id="ARBA00023324"/>
    </source>
</evidence>
<comment type="cofactor">
    <cofactor evidence="1">
        <name>heme</name>
        <dbReference type="ChEBI" id="CHEBI:30413"/>
    </cofactor>
</comment>
<evidence type="ECO:0000256" key="6">
    <source>
        <dbReference type="ARBA" id="ARBA00023002"/>
    </source>
</evidence>
<evidence type="ECO:0000256" key="1">
    <source>
        <dbReference type="ARBA" id="ARBA00001971"/>
    </source>
</evidence>
<evidence type="ECO:0000256" key="5">
    <source>
        <dbReference type="ARBA" id="ARBA00022723"/>
    </source>
</evidence>
<reference evidence="11 12" key="1">
    <citation type="submission" date="2023-07" db="EMBL/GenBank/DDBJ databases">
        <title>Genomic Encyclopedia of Type Strains, Phase IV (KMG-IV): sequencing the most valuable type-strain genomes for metagenomic binning, comparative biology and taxonomic classification.</title>
        <authorList>
            <person name="Goeker M."/>
        </authorList>
    </citation>
    <scope>NUCLEOTIDE SEQUENCE [LARGE SCALE GENOMIC DNA]</scope>
    <source>
        <strain evidence="11 12">DSM 23494</strain>
    </source>
</reference>
<dbReference type="Pfam" id="PF06628">
    <property type="entry name" value="Catalase-rel"/>
    <property type="match status" value="1"/>
</dbReference>
<accession>A0ABU0ANY8</accession>
<comment type="caution">
    <text evidence="11">The sequence shown here is derived from an EMBL/GenBank/DDBJ whole genome shotgun (WGS) entry which is preliminary data.</text>
</comment>
<dbReference type="GO" id="GO:0004096">
    <property type="term" value="F:catalase activity"/>
    <property type="evidence" value="ECO:0007669"/>
    <property type="project" value="UniProtKB-EC"/>
</dbReference>
<dbReference type="InterPro" id="IPR020835">
    <property type="entry name" value="Catalase_sf"/>
</dbReference>
<dbReference type="EC" id="1.11.1.6" evidence="2"/>
<evidence type="ECO:0000256" key="7">
    <source>
        <dbReference type="ARBA" id="ARBA00023004"/>
    </source>
</evidence>
<dbReference type="InterPro" id="IPR010582">
    <property type="entry name" value="Catalase_immune_responsive"/>
</dbReference>
<dbReference type="EMBL" id="JAUSUB010000030">
    <property type="protein sequence ID" value="MDQ0272905.1"/>
    <property type="molecule type" value="Genomic_DNA"/>
</dbReference>
<feature type="region of interest" description="Disordered" evidence="9">
    <location>
        <begin position="1"/>
        <end position="92"/>
    </location>
</feature>
<gene>
    <name evidence="11" type="ORF">J2S17_004798</name>
</gene>
<keyword evidence="3 11" id="KW-0575">Peroxidase</keyword>
<dbReference type="PANTHER" id="PTHR11465:SF23">
    <property type="entry name" value="CATALASE-2"/>
    <property type="match status" value="1"/>
</dbReference>
<evidence type="ECO:0000256" key="3">
    <source>
        <dbReference type="ARBA" id="ARBA00022559"/>
    </source>
</evidence>
<evidence type="ECO:0000259" key="10">
    <source>
        <dbReference type="SMART" id="SM01060"/>
    </source>
</evidence>
<dbReference type="InterPro" id="IPR018028">
    <property type="entry name" value="Catalase"/>
</dbReference>
<dbReference type="Gene3D" id="2.40.180.10">
    <property type="entry name" value="Catalase core domain"/>
    <property type="match status" value="1"/>
</dbReference>
<dbReference type="PROSITE" id="PS00438">
    <property type="entry name" value="CATALASE_2"/>
    <property type="match status" value="1"/>
</dbReference>
<dbReference type="InterPro" id="IPR024708">
    <property type="entry name" value="Catalase_AS"/>
</dbReference>
<dbReference type="SUPFAM" id="SSF56634">
    <property type="entry name" value="Heme-dependent catalase-like"/>
    <property type="match status" value="1"/>
</dbReference>
<dbReference type="SMART" id="SM01060">
    <property type="entry name" value="Catalase"/>
    <property type="match status" value="1"/>
</dbReference>
<keyword evidence="7" id="KW-0408">Iron</keyword>
<keyword evidence="5" id="KW-0479">Metal-binding</keyword>
<dbReference type="Proteomes" id="UP001238088">
    <property type="component" value="Unassembled WGS sequence"/>
</dbReference>
<feature type="domain" description="Catalase core" evidence="10">
    <location>
        <begin position="113"/>
        <end position="488"/>
    </location>
</feature>
<evidence type="ECO:0000313" key="12">
    <source>
        <dbReference type="Proteomes" id="UP001238088"/>
    </source>
</evidence>
<dbReference type="PROSITE" id="PS51402">
    <property type="entry name" value="CATALASE_3"/>
    <property type="match status" value="1"/>
</dbReference>
<evidence type="ECO:0000256" key="2">
    <source>
        <dbReference type="ARBA" id="ARBA00012314"/>
    </source>
</evidence>
<evidence type="ECO:0000256" key="9">
    <source>
        <dbReference type="SAM" id="MobiDB-lite"/>
    </source>
</evidence>
<dbReference type="RefSeq" id="WP_370875109.1">
    <property type="nucleotide sequence ID" value="NZ_JAUSUB010000030.1"/>
</dbReference>
<proteinExistence type="predicted"/>
<keyword evidence="8" id="KW-0376">Hydrogen peroxide</keyword>
<dbReference type="InterPro" id="IPR011614">
    <property type="entry name" value="Catalase_core"/>
</dbReference>
<sequence length="557" mass="63597">MEENNGWFQLEAKDPLKSTTPLKSTISKNTQDLEQEKKSKRRKTNNQLKESKSQAKGMASRRPSVQSAVENEKTKRNPNHYQTASRIQKEEMPFQRTSVKNEVQDEHYQDRGLSKWAGDLPAEIHSQTVGERGPVLEQDNILHETLEIFVHEKIIERPVHVKGYGAFGYFETMNSMAEYTKLSFLQNPGQQIPVTVRFSLAVSTKGTPDTSRNVRGFSTKFYTEEGIFDLICNHIPVFSVRDAIRFPESIKAFLPSPKNNLIDPERFWSFVARAPESTHFVVRLYSDAGTVKSLRHIPGHSVNTYVWRNAQDVRRYLKYRWVPLAGEKYIDSQEASKLAGENPDIAGQDLFDTIAAGKTVEYGLYVQLMNPEDEAKLPFDPLDDTKVWDEQQYPLKPVGRMVLNRNPDNYMEQVEKVAFSPSNLLEGAELSDDKMLQGRANIYWDSQRRRLGPSFRGIPVNHQQDWSPANLVTSGEGRYVKGQLERSDLSKQDDFTQAGEYYQALSPVGQEHLVNNLSTDLAGISHETRSIVMNYLYNASPELGERVDRQIEKKTKG</sequence>
<evidence type="ECO:0000256" key="4">
    <source>
        <dbReference type="ARBA" id="ARBA00022617"/>
    </source>
</evidence>
<keyword evidence="12" id="KW-1185">Reference proteome</keyword>
<dbReference type="PANTHER" id="PTHR11465">
    <property type="entry name" value="CATALASE"/>
    <property type="match status" value="1"/>
</dbReference>
<protein>
    <recommendedName>
        <fullName evidence="2">catalase</fullName>
        <ecNumber evidence="2">1.11.1.6</ecNumber>
    </recommendedName>
</protein>
<dbReference type="PRINTS" id="PR00067">
    <property type="entry name" value="CATALASE"/>
</dbReference>
<name>A0ABU0ANY8_9BACI</name>
<keyword evidence="6 11" id="KW-0560">Oxidoreductase</keyword>
<organism evidence="11 12">
    <name type="scientific">Cytobacillus purgationiresistens</name>
    <dbReference type="NCBI Taxonomy" id="863449"/>
    <lineage>
        <taxon>Bacteria</taxon>
        <taxon>Bacillati</taxon>
        <taxon>Bacillota</taxon>
        <taxon>Bacilli</taxon>
        <taxon>Bacillales</taxon>
        <taxon>Bacillaceae</taxon>
        <taxon>Cytobacillus</taxon>
    </lineage>
</organism>
<feature type="compositionally biased region" description="Polar residues" evidence="9">
    <location>
        <begin position="17"/>
        <end position="32"/>
    </location>
</feature>
<evidence type="ECO:0000313" key="11">
    <source>
        <dbReference type="EMBL" id="MDQ0272905.1"/>
    </source>
</evidence>
<keyword evidence="4" id="KW-0349">Heme</keyword>
<dbReference type="Pfam" id="PF00199">
    <property type="entry name" value="Catalase"/>
    <property type="match status" value="1"/>
</dbReference>